<dbReference type="Proteomes" id="UP000604825">
    <property type="component" value="Unassembled WGS sequence"/>
</dbReference>
<dbReference type="OrthoDB" id="6431331at2759"/>
<feature type="transmembrane region" description="Helical" evidence="1">
    <location>
        <begin position="34"/>
        <end position="54"/>
    </location>
</feature>
<organism evidence="3 4">
    <name type="scientific">Miscanthus lutarioriparius</name>
    <dbReference type="NCBI Taxonomy" id="422564"/>
    <lineage>
        <taxon>Eukaryota</taxon>
        <taxon>Viridiplantae</taxon>
        <taxon>Streptophyta</taxon>
        <taxon>Embryophyta</taxon>
        <taxon>Tracheophyta</taxon>
        <taxon>Spermatophyta</taxon>
        <taxon>Magnoliopsida</taxon>
        <taxon>Liliopsida</taxon>
        <taxon>Poales</taxon>
        <taxon>Poaceae</taxon>
        <taxon>PACMAD clade</taxon>
        <taxon>Panicoideae</taxon>
        <taxon>Andropogonodae</taxon>
        <taxon>Andropogoneae</taxon>
        <taxon>Saccharinae</taxon>
        <taxon>Miscanthus</taxon>
    </lineage>
</organism>
<reference evidence="3" key="1">
    <citation type="submission" date="2020-10" db="EMBL/GenBank/DDBJ databases">
        <authorList>
            <person name="Han B."/>
            <person name="Lu T."/>
            <person name="Zhao Q."/>
            <person name="Huang X."/>
            <person name="Zhao Y."/>
        </authorList>
    </citation>
    <scope>NUCLEOTIDE SEQUENCE</scope>
</reference>
<evidence type="ECO:0000256" key="1">
    <source>
        <dbReference type="SAM" id="Phobius"/>
    </source>
</evidence>
<dbReference type="PANTHER" id="PTHR43139">
    <property type="entry name" value="SI:DKEY-122A22.2"/>
    <property type="match status" value="1"/>
</dbReference>
<dbReference type="InterPro" id="IPR000073">
    <property type="entry name" value="AB_hydrolase_1"/>
</dbReference>
<dbReference type="Gene3D" id="3.40.50.1820">
    <property type="entry name" value="alpha/beta hydrolase"/>
    <property type="match status" value="1"/>
</dbReference>
<feature type="domain" description="AB hydrolase-1" evidence="2">
    <location>
        <begin position="107"/>
        <end position="343"/>
    </location>
</feature>
<keyword evidence="1" id="KW-1133">Transmembrane helix</keyword>
<comment type="caution">
    <text evidence="3">The sequence shown here is derived from an EMBL/GenBank/DDBJ whole genome shotgun (WGS) entry which is preliminary data.</text>
</comment>
<gene>
    <name evidence="3" type="ORF">NCGR_LOCUS5994</name>
</gene>
<dbReference type="SUPFAM" id="SSF53474">
    <property type="entry name" value="alpha/beta-Hydrolases"/>
    <property type="match status" value="1"/>
</dbReference>
<evidence type="ECO:0000313" key="3">
    <source>
        <dbReference type="EMBL" id="CAD6209834.1"/>
    </source>
</evidence>
<name>A0A811MMX3_9POAL</name>
<protein>
    <recommendedName>
        <fullName evidence="2">AB hydrolase-1 domain-containing protein</fullName>
    </recommendedName>
</protein>
<sequence length="370" mass="40469">MRISVPSSMRATAGSASASATALAAAMNMKQQPHGASTLFALLSLALLLLRLLLRLRLAAFRDAALSLHLLARLRLRPVLLRLHDGGGGASATTLRVWCPATPSSKPPLLLLHGFGGDAKWTWARNLPRLSRHFHVYAPDLVFFGAQSRSASPLRSVAFQARCAAEAMRLLGVTRYDVAGISYGGFVAYRMAAAEASDAVGRLVIMTTGVAATPGEMRAMAAREDRTVEEALLPDTAEGLRFLVRRSMHRPPPWMPDFVLDDFIQLMYVDQKRERAELLHELLKNGSGFDPLPVLTQETLIIWGDKDQVFPVDLGHRLHRLLGERSRLEIVRDAGHALQLEGADHVNRFIKSFLLDERIGPGAGAGVGRK</sequence>
<dbReference type="EMBL" id="CAJGYO010000002">
    <property type="protein sequence ID" value="CAD6209834.1"/>
    <property type="molecule type" value="Genomic_DNA"/>
</dbReference>
<keyword evidence="1" id="KW-0472">Membrane</keyword>
<keyword evidence="4" id="KW-1185">Reference proteome</keyword>
<dbReference type="AlphaFoldDB" id="A0A811MMX3"/>
<dbReference type="Pfam" id="PF00561">
    <property type="entry name" value="Abhydrolase_1"/>
    <property type="match status" value="1"/>
</dbReference>
<dbReference type="InterPro" id="IPR029058">
    <property type="entry name" value="AB_hydrolase_fold"/>
</dbReference>
<proteinExistence type="predicted"/>
<evidence type="ECO:0000259" key="2">
    <source>
        <dbReference type="Pfam" id="PF00561"/>
    </source>
</evidence>
<keyword evidence="1" id="KW-0812">Transmembrane</keyword>
<accession>A0A811MMX3</accession>
<evidence type="ECO:0000313" key="4">
    <source>
        <dbReference type="Proteomes" id="UP000604825"/>
    </source>
</evidence>
<dbReference type="PRINTS" id="PR00111">
    <property type="entry name" value="ABHYDROLASE"/>
</dbReference>
<dbReference type="InterPro" id="IPR052370">
    <property type="entry name" value="Meta-cleavage_hydrolase"/>
</dbReference>
<dbReference type="PANTHER" id="PTHR43139:SF37">
    <property type="entry name" value="ALPHA_BETA-HYDROLASES SUPERFAMILY PROTEIN"/>
    <property type="match status" value="1"/>
</dbReference>